<keyword evidence="3 6" id="KW-0812">Transmembrane</keyword>
<keyword evidence="2" id="KW-1003">Cell membrane</keyword>
<dbReference type="Pfam" id="PF02687">
    <property type="entry name" value="FtsX"/>
    <property type="match status" value="1"/>
</dbReference>
<dbReference type="PATRIC" id="fig|1675527.3.peg.1609"/>
<organism evidence="8 9">
    <name type="scientific">Candidatus Rhodobacter oscarellae</name>
    <dbReference type="NCBI Taxonomy" id="1675527"/>
    <lineage>
        <taxon>Bacteria</taxon>
        <taxon>Pseudomonadati</taxon>
        <taxon>Pseudomonadota</taxon>
        <taxon>Alphaproteobacteria</taxon>
        <taxon>Rhodobacterales</taxon>
        <taxon>Rhodobacter group</taxon>
        <taxon>Rhodobacter</taxon>
    </lineage>
</organism>
<evidence type="ECO:0000256" key="5">
    <source>
        <dbReference type="ARBA" id="ARBA00023136"/>
    </source>
</evidence>
<keyword evidence="5 6" id="KW-0472">Membrane</keyword>
<feature type="domain" description="ABC3 transporter permease C-terminal" evidence="7">
    <location>
        <begin position="239"/>
        <end position="358"/>
    </location>
</feature>
<proteinExistence type="predicted"/>
<dbReference type="Proteomes" id="UP000037178">
    <property type="component" value="Unassembled WGS sequence"/>
</dbReference>
<dbReference type="STRING" id="1675527.AIOL_001516"/>
<evidence type="ECO:0000256" key="1">
    <source>
        <dbReference type="ARBA" id="ARBA00004651"/>
    </source>
</evidence>
<evidence type="ECO:0000256" key="6">
    <source>
        <dbReference type="SAM" id="Phobius"/>
    </source>
</evidence>
<keyword evidence="9" id="KW-1185">Reference proteome</keyword>
<comment type="caution">
    <text evidence="8">The sequence shown here is derived from an EMBL/GenBank/DDBJ whole genome shotgun (WGS) entry which is preliminary data.</text>
</comment>
<evidence type="ECO:0000256" key="2">
    <source>
        <dbReference type="ARBA" id="ARBA00022475"/>
    </source>
</evidence>
<dbReference type="PANTHER" id="PTHR43738:SF3">
    <property type="entry name" value="ABC TRANSPORTER PERMEASE"/>
    <property type="match status" value="1"/>
</dbReference>
<accession>A0A0J9E1J6</accession>
<dbReference type="InterPro" id="IPR051125">
    <property type="entry name" value="ABC-4/HrtB_transporter"/>
</dbReference>
<gene>
    <name evidence="8" type="ORF">AIOL_001516</name>
</gene>
<feature type="transmembrane region" description="Helical" evidence="6">
    <location>
        <begin position="234"/>
        <end position="256"/>
    </location>
</feature>
<dbReference type="EMBL" id="LFTY01000002">
    <property type="protein sequence ID" value="KMW56562.1"/>
    <property type="molecule type" value="Genomic_DNA"/>
</dbReference>
<dbReference type="GO" id="GO:0005886">
    <property type="term" value="C:plasma membrane"/>
    <property type="evidence" value="ECO:0007669"/>
    <property type="project" value="UniProtKB-SubCell"/>
</dbReference>
<dbReference type="AlphaFoldDB" id="A0A0J9E1J6"/>
<keyword evidence="4 6" id="KW-1133">Transmembrane helix</keyword>
<evidence type="ECO:0000313" key="8">
    <source>
        <dbReference type="EMBL" id="KMW56562.1"/>
    </source>
</evidence>
<feature type="transmembrane region" description="Helical" evidence="6">
    <location>
        <begin position="331"/>
        <end position="355"/>
    </location>
</feature>
<protein>
    <recommendedName>
        <fullName evidence="7">ABC3 transporter permease C-terminal domain-containing protein</fullName>
    </recommendedName>
</protein>
<evidence type="ECO:0000256" key="4">
    <source>
        <dbReference type="ARBA" id="ARBA00022989"/>
    </source>
</evidence>
<evidence type="ECO:0000256" key="3">
    <source>
        <dbReference type="ARBA" id="ARBA00022692"/>
    </source>
</evidence>
<comment type="subcellular location">
    <subcellularLocation>
        <location evidence="1">Cell membrane</location>
        <topology evidence="1">Multi-pass membrane protein</topology>
    </subcellularLocation>
</comment>
<reference evidence="8 9" key="1">
    <citation type="submission" date="2015-06" db="EMBL/GenBank/DDBJ databases">
        <title>Draft genome sequence of an Alphaproteobacteria species associated to the Mediterranean sponge Oscarella lobularis.</title>
        <authorList>
            <person name="Jourda C."/>
            <person name="Santini S."/>
            <person name="Claverie J.-M."/>
        </authorList>
    </citation>
    <scope>NUCLEOTIDE SEQUENCE [LARGE SCALE GENOMIC DNA]</scope>
    <source>
        <strain evidence="8">IGS</strain>
    </source>
</reference>
<dbReference type="PANTHER" id="PTHR43738">
    <property type="entry name" value="ABC TRANSPORTER, MEMBRANE PROTEIN"/>
    <property type="match status" value="1"/>
</dbReference>
<evidence type="ECO:0000313" key="9">
    <source>
        <dbReference type="Proteomes" id="UP000037178"/>
    </source>
</evidence>
<feature type="transmembrane region" description="Helical" evidence="6">
    <location>
        <begin position="277"/>
        <end position="304"/>
    </location>
</feature>
<sequence length="367" mass="38215">MLVVCVLCGFLAMARGFEITLQSAGSPEVAVILGGGTREETNSEIPAEVARTIMAMSEGISVVRDSRGTPLLSNEVIVPVEYRDHPDAAGEMLALRGMDPTGPDIRREVILSSGKYASPGTREIVVGAQLAATYPGFGIGEDVRLGPVVWTVSGHFSAQGSAFESELWGDIDAVRAAFNRVGEVQSLRLRLTEPSAIKQLAMAVDPLAGAQLKVLSEADLYASQSQGTSRLIQLFGWPIALLMAIGATAGALNTMMSSLSDRTAEIATARALGFNRLSAFVATWLEALLLSAVGVGLGLVLSWLTLNGWQTSTLGANNAQMSFRLVVNGDVMATAALVGIAIGAIGGALPAIAAARVPLTVALRARG</sequence>
<name>A0A0J9E1J6_9RHOB</name>
<dbReference type="InterPro" id="IPR003838">
    <property type="entry name" value="ABC3_permease_C"/>
</dbReference>
<evidence type="ECO:0000259" key="7">
    <source>
        <dbReference type="Pfam" id="PF02687"/>
    </source>
</evidence>